<accession>A0ABD3RZU3</accession>
<protein>
    <submittedName>
        <fullName evidence="1">Uncharacterized protein</fullName>
    </submittedName>
</protein>
<dbReference type="AlphaFoldDB" id="A0ABD3RZU3"/>
<reference evidence="1 2" key="1">
    <citation type="submission" date="2024-10" db="EMBL/GenBank/DDBJ databases">
        <title>Updated reference genomes for cyclostephanoid diatoms.</title>
        <authorList>
            <person name="Roberts W.R."/>
            <person name="Alverson A.J."/>
        </authorList>
    </citation>
    <scope>NUCLEOTIDE SEQUENCE [LARGE SCALE GENOMIC DNA]</scope>
    <source>
        <strain evidence="1 2">AJA228-03</strain>
    </source>
</reference>
<dbReference type="Gene3D" id="1.25.70.10">
    <property type="entry name" value="Transcription termination factor 3, mitochondrial"/>
    <property type="match status" value="1"/>
</dbReference>
<comment type="caution">
    <text evidence="1">The sequence shown here is derived from an EMBL/GenBank/DDBJ whole genome shotgun (WGS) entry which is preliminary data.</text>
</comment>
<evidence type="ECO:0000313" key="1">
    <source>
        <dbReference type="EMBL" id="KAL3817764.1"/>
    </source>
</evidence>
<evidence type="ECO:0000313" key="2">
    <source>
        <dbReference type="Proteomes" id="UP001530377"/>
    </source>
</evidence>
<gene>
    <name evidence="1" type="ORF">ACHAXA_002408</name>
</gene>
<proteinExistence type="predicted"/>
<dbReference type="Proteomes" id="UP001530377">
    <property type="component" value="Unassembled WGS sequence"/>
</dbReference>
<sequence>MKAATVILSTTVGATMGFAPATTTRTSSPMRSTPTSSTSLAFFGTSAGKKKSSINKKSSPLAGEAVMIYTSKFSQTARGKFFWESWGMPESYQKPEDTSKSIFARKEADLVSAFDAIAYLYGDEEALKMVKIQPGVLAFNKDNFAPSLEAFGAKFGADEAREMVIRNPGLLSVKPKNAKAADDLTMQLSYVVDFTRPIGNFGPLFILGLVSVPAIESLTGVTRGELLSSLF</sequence>
<name>A0ABD3RZU3_9STRA</name>
<organism evidence="1 2">
    <name type="scientific">Cyclostephanos tholiformis</name>
    <dbReference type="NCBI Taxonomy" id="382380"/>
    <lineage>
        <taxon>Eukaryota</taxon>
        <taxon>Sar</taxon>
        <taxon>Stramenopiles</taxon>
        <taxon>Ochrophyta</taxon>
        <taxon>Bacillariophyta</taxon>
        <taxon>Coscinodiscophyceae</taxon>
        <taxon>Thalassiosirophycidae</taxon>
        <taxon>Stephanodiscales</taxon>
        <taxon>Stephanodiscaceae</taxon>
        <taxon>Cyclostephanos</taxon>
    </lineage>
</organism>
<keyword evidence="2" id="KW-1185">Reference proteome</keyword>
<dbReference type="InterPro" id="IPR038538">
    <property type="entry name" value="MTERF_sf"/>
</dbReference>
<dbReference type="EMBL" id="JALLPB020000092">
    <property type="protein sequence ID" value="KAL3817764.1"/>
    <property type="molecule type" value="Genomic_DNA"/>
</dbReference>